<comment type="caution">
    <text evidence="2">The sequence shown here is derived from an EMBL/GenBank/DDBJ whole genome shotgun (WGS) entry which is preliminary data.</text>
</comment>
<evidence type="ECO:0000313" key="3">
    <source>
        <dbReference type="Proteomes" id="UP000230750"/>
    </source>
</evidence>
<name>A0A2G8JYV0_STIJA</name>
<feature type="compositionally biased region" description="Low complexity" evidence="1">
    <location>
        <begin position="21"/>
        <end position="32"/>
    </location>
</feature>
<proteinExistence type="predicted"/>
<organism evidence="2 3">
    <name type="scientific">Stichopus japonicus</name>
    <name type="common">Sea cucumber</name>
    <dbReference type="NCBI Taxonomy" id="307972"/>
    <lineage>
        <taxon>Eukaryota</taxon>
        <taxon>Metazoa</taxon>
        <taxon>Echinodermata</taxon>
        <taxon>Eleutherozoa</taxon>
        <taxon>Echinozoa</taxon>
        <taxon>Holothuroidea</taxon>
        <taxon>Aspidochirotacea</taxon>
        <taxon>Aspidochirotida</taxon>
        <taxon>Stichopodidae</taxon>
        <taxon>Apostichopus</taxon>
    </lineage>
</organism>
<accession>A0A2G8JYV0</accession>
<feature type="compositionally biased region" description="Basic and acidic residues" evidence="1">
    <location>
        <begin position="87"/>
        <end position="100"/>
    </location>
</feature>
<feature type="region of interest" description="Disordered" evidence="1">
    <location>
        <begin position="1"/>
        <end position="114"/>
    </location>
</feature>
<feature type="compositionally biased region" description="Basic residues" evidence="1">
    <location>
        <begin position="41"/>
        <end position="52"/>
    </location>
</feature>
<feature type="region of interest" description="Disordered" evidence="1">
    <location>
        <begin position="149"/>
        <end position="221"/>
    </location>
</feature>
<feature type="compositionally biased region" description="Basic residues" evidence="1">
    <location>
        <begin position="190"/>
        <end position="199"/>
    </location>
</feature>
<reference evidence="2 3" key="1">
    <citation type="journal article" date="2017" name="PLoS Biol.">
        <title>The sea cucumber genome provides insights into morphological evolution and visceral regeneration.</title>
        <authorList>
            <person name="Zhang X."/>
            <person name="Sun L."/>
            <person name="Yuan J."/>
            <person name="Sun Y."/>
            <person name="Gao Y."/>
            <person name="Zhang L."/>
            <person name="Li S."/>
            <person name="Dai H."/>
            <person name="Hamel J.F."/>
            <person name="Liu C."/>
            <person name="Yu Y."/>
            <person name="Liu S."/>
            <person name="Lin W."/>
            <person name="Guo K."/>
            <person name="Jin S."/>
            <person name="Xu P."/>
            <person name="Storey K.B."/>
            <person name="Huan P."/>
            <person name="Zhang T."/>
            <person name="Zhou Y."/>
            <person name="Zhang J."/>
            <person name="Lin C."/>
            <person name="Li X."/>
            <person name="Xing L."/>
            <person name="Huo D."/>
            <person name="Sun M."/>
            <person name="Wang L."/>
            <person name="Mercier A."/>
            <person name="Li F."/>
            <person name="Yang H."/>
            <person name="Xiang J."/>
        </authorList>
    </citation>
    <scope>NUCLEOTIDE SEQUENCE [LARGE SCALE GENOMIC DNA]</scope>
    <source>
        <strain evidence="2">Shaxun</strain>
        <tissue evidence="2">Muscle</tissue>
    </source>
</reference>
<evidence type="ECO:0000313" key="2">
    <source>
        <dbReference type="EMBL" id="PIK40956.1"/>
    </source>
</evidence>
<sequence length="221" mass="24941">MAPFRRQGSEVKKQQEAFEHQSSLQSIFQQSLPAAVPSPRSKVKVGGHRQRSARREGSTVEEREERLKGHGQPSKSSGQSSVKGKSSHRERPEARFRNDRNSQSGFQWRHRGPISHFRIQSGRRPLGYPPRHVLLLPAPILPLVRRGRSGSAHQVSKEPKRQLSLRIESNPSKSENPAAVDNNKSVSQKRIPRKRRARQSVRWSKANKRPGSPRAEGGTKS</sequence>
<feature type="compositionally biased region" description="Basic and acidic residues" evidence="1">
    <location>
        <begin position="53"/>
        <end position="68"/>
    </location>
</feature>
<gene>
    <name evidence="2" type="ORF">BSL78_22202</name>
</gene>
<evidence type="ECO:0000256" key="1">
    <source>
        <dbReference type="SAM" id="MobiDB-lite"/>
    </source>
</evidence>
<feature type="compositionally biased region" description="Low complexity" evidence="1">
    <location>
        <begin position="70"/>
        <end position="84"/>
    </location>
</feature>
<dbReference type="Proteomes" id="UP000230750">
    <property type="component" value="Unassembled WGS sequence"/>
</dbReference>
<dbReference type="EMBL" id="MRZV01001068">
    <property type="protein sequence ID" value="PIK40956.1"/>
    <property type="molecule type" value="Genomic_DNA"/>
</dbReference>
<feature type="compositionally biased region" description="Basic and acidic residues" evidence="1">
    <location>
        <begin position="7"/>
        <end position="19"/>
    </location>
</feature>
<protein>
    <submittedName>
        <fullName evidence="2">Uncharacterized protein</fullName>
    </submittedName>
</protein>
<dbReference type="AlphaFoldDB" id="A0A2G8JYV0"/>
<keyword evidence="3" id="KW-1185">Reference proteome</keyword>